<evidence type="ECO:0000313" key="4">
    <source>
        <dbReference type="EMBL" id="MFC6705717.1"/>
    </source>
</evidence>
<dbReference type="Gene3D" id="3.40.630.30">
    <property type="match status" value="1"/>
</dbReference>
<dbReference type="Proteomes" id="UP001596298">
    <property type="component" value="Unassembled WGS sequence"/>
</dbReference>
<evidence type="ECO:0000256" key="1">
    <source>
        <dbReference type="ARBA" id="ARBA00022679"/>
    </source>
</evidence>
<dbReference type="PROSITE" id="PS51186">
    <property type="entry name" value="GNAT"/>
    <property type="match status" value="1"/>
</dbReference>
<accession>A0ABW2AFW2</accession>
<dbReference type="PANTHER" id="PTHR43877">
    <property type="entry name" value="AMINOALKYLPHOSPHONATE N-ACETYLTRANSFERASE-RELATED-RELATED"/>
    <property type="match status" value="1"/>
</dbReference>
<evidence type="ECO:0000259" key="3">
    <source>
        <dbReference type="PROSITE" id="PS51186"/>
    </source>
</evidence>
<organism evidence="4 5">
    <name type="scientific">Flexivirga alba</name>
    <dbReference type="NCBI Taxonomy" id="702742"/>
    <lineage>
        <taxon>Bacteria</taxon>
        <taxon>Bacillati</taxon>
        <taxon>Actinomycetota</taxon>
        <taxon>Actinomycetes</taxon>
        <taxon>Micrococcales</taxon>
        <taxon>Dermacoccaceae</taxon>
        <taxon>Flexivirga</taxon>
    </lineage>
</organism>
<dbReference type="GO" id="GO:0016746">
    <property type="term" value="F:acyltransferase activity"/>
    <property type="evidence" value="ECO:0007669"/>
    <property type="project" value="UniProtKB-KW"/>
</dbReference>
<dbReference type="CDD" id="cd04301">
    <property type="entry name" value="NAT_SF"/>
    <property type="match status" value="1"/>
</dbReference>
<dbReference type="InterPro" id="IPR000182">
    <property type="entry name" value="GNAT_dom"/>
</dbReference>
<keyword evidence="2 4" id="KW-0012">Acyltransferase</keyword>
<dbReference type="EMBL" id="JBHSWH010000001">
    <property type="protein sequence ID" value="MFC6705717.1"/>
    <property type="molecule type" value="Genomic_DNA"/>
</dbReference>
<feature type="domain" description="N-acetyltransferase" evidence="3">
    <location>
        <begin position="120"/>
        <end position="257"/>
    </location>
</feature>
<dbReference type="EC" id="2.3.-.-" evidence="4"/>
<sequence length="257" mass="27819">MSSMFPPLADLITRLGRGAASWARPGELDIGHGHWIALTGATQPDFNLAYCSAGHGEQMIDHYLDRLIAHRRPGLLVTTSNLGVPHAVRERGWKLVEAGPLMAARLTDIVARPPDVTPPFVTSELTPRQLPLARDLMARAFDLAPDVAAIALRPDSSGVERHVWGVLSTGEIQACGVSVIDDEYVTLWSVATDPSARRQGQATTLIRAALTHARANGCTLAVLNSSPMAGPFYRALGFRTLDQLSYWSNPRWALAAD</sequence>
<protein>
    <submittedName>
        <fullName evidence="4">GNAT family N-acetyltransferase</fullName>
        <ecNumber evidence="4">2.3.-.-</ecNumber>
    </submittedName>
</protein>
<dbReference type="InterPro" id="IPR016181">
    <property type="entry name" value="Acyl_CoA_acyltransferase"/>
</dbReference>
<keyword evidence="1 4" id="KW-0808">Transferase</keyword>
<reference evidence="5" key="1">
    <citation type="journal article" date="2019" name="Int. J. Syst. Evol. Microbiol.">
        <title>The Global Catalogue of Microorganisms (GCM) 10K type strain sequencing project: providing services to taxonomists for standard genome sequencing and annotation.</title>
        <authorList>
            <consortium name="The Broad Institute Genomics Platform"/>
            <consortium name="The Broad Institute Genome Sequencing Center for Infectious Disease"/>
            <person name="Wu L."/>
            <person name="Ma J."/>
        </authorList>
    </citation>
    <scope>NUCLEOTIDE SEQUENCE [LARGE SCALE GENOMIC DNA]</scope>
    <source>
        <strain evidence="5">CCUG 58127</strain>
    </source>
</reference>
<evidence type="ECO:0000256" key="2">
    <source>
        <dbReference type="ARBA" id="ARBA00023315"/>
    </source>
</evidence>
<dbReference type="InterPro" id="IPR050832">
    <property type="entry name" value="Bact_Acetyltransf"/>
</dbReference>
<dbReference type="SUPFAM" id="SSF55729">
    <property type="entry name" value="Acyl-CoA N-acyltransferases (Nat)"/>
    <property type="match status" value="1"/>
</dbReference>
<gene>
    <name evidence="4" type="ORF">ACFQDH_10675</name>
</gene>
<keyword evidence="5" id="KW-1185">Reference proteome</keyword>
<proteinExistence type="predicted"/>
<name>A0ABW2AFW2_9MICO</name>
<comment type="caution">
    <text evidence="4">The sequence shown here is derived from an EMBL/GenBank/DDBJ whole genome shotgun (WGS) entry which is preliminary data.</text>
</comment>
<dbReference type="RefSeq" id="WP_382401100.1">
    <property type="nucleotide sequence ID" value="NZ_JBHSWH010000001.1"/>
</dbReference>
<dbReference type="PANTHER" id="PTHR43877:SF2">
    <property type="entry name" value="AMINOALKYLPHOSPHONATE N-ACETYLTRANSFERASE-RELATED"/>
    <property type="match status" value="1"/>
</dbReference>
<evidence type="ECO:0000313" key="5">
    <source>
        <dbReference type="Proteomes" id="UP001596298"/>
    </source>
</evidence>
<dbReference type="Pfam" id="PF00583">
    <property type="entry name" value="Acetyltransf_1"/>
    <property type="match status" value="1"/>
</dbReference>